<evidence type="ECO:0000313" key="1">
    <source>
        <dbReference type="EMBL" id="OWY28434.1"/>
    </source>
</evidence>
<organism evidence="1 2">
    <name type="scientific">Herbaspirillum robiniae</name>
    <dbReference type="NCBI Taxonomy" id="2014887"/>
    <lineage>
        <taxon>Bacteria</taxon>
        <taxon>Pseudomonadati</taxon>
        <taxon>Pseudomonadota</taxon>
        <taxon>Betaproteobacteria</taxon>
        <taxon>Burkholderiales</taxon>
        <taxon>Oxalobacteraceae</taxon>
        <taxon>Herbaspirillum</taxon>
    </lineage>
</organism>
<dbReference type="EMBL" id="NJGU01000007">
    <property type="protein sequence ID" value="OWY28434.1"/>
    <property type="molecule type" value="Genomic_DNA"/>
</dbReference>
<proteinExistence type="predicted"/>
<protein>
    <submittedName>
        <fullName evidence="1">Uncharacterized protein</fullName>
    </submittedName>
</protein>
<evidence type="ECO:0000313" key="2">
    <source>
        <dbReference type="Proteomes" id="UP000197596"/>
    </source>
</evidence>
<dbReference type="Proteomes" id="UP000197596">
    <property type="component" value="Unassembled WGS sequence"/>
</dbReference>
<reference evidence="1 2" key="1">
    <citation type="submission" date="2017-06" db="EMBL/GenBank/DDBJ databases">
        <title>Herbaspirillum phytohormonus sp. nov., isolated from the root nodule of Robinia pseudoacacia in lead-zinc mine.</title>
        <authorList>
            <person name="Fan M."/>
            <person name="Lin Y."/>
        </authorList>
    </citation>
    <scope>NUCLEOTIDE SEQUENCE [LARGE SCALE GENOMIC DNA]</scope>
    <source>
        <strain evidence="1 2">HZ10</strain>
    </source>
</reference>
<gene>
    <name evidence="1" type="ORF">CEJ42_14460</name>
</gene>
<dbReference type="AlphaFoldDB" id="A0A246WPZ0"/>
<dbReference type="RefSeq" id="WP_088751543.1">
    <property type="nucleotide sequence ID" value="NZ_NJGU01000007.1"/>
</dbReference>
<sequence length="107" mass="11814">MAAVVHPARADTLTTPSFVIQIEEHCEEGVVGCDDVSYRGTHRKTGQGIALRGRTLHTLCADGVTPCRFLGYEFRNGAVRYVVLEDGTLTVTQVRKVLLEESGEWDH</sequence>
<name>A0A246WPZ0_9BURK</name>
<accession>A0A246WPZ0</accession>
<comment type="caution">
    <text evidence="1">The sequence shown here is derived from an EMBL/GenBank/DDBJ whole genome shotgun (WGS) entry which is preliminary data.</text>
</comment>